<evidence type="ECO:0000313" key="1">
    <source>
        <dbReference type="EMBL" id="TMS32413.1"/>
    </source>
</evidence>
<gene>
    <name evidence="1" type="ORF">L596_000252</name>
</gene>
<reference evidence="1 2" key="2">
    <citation type="journal article" date="2019" name="G3 (Bethesda)">
        <title>Hybrid Assembly of the Genome of the Entomopathogenic Nematode Steinernema carpocapsae Identifies the X-Chromosome.</title>
        <authorList>
            <person name="Serra L."/>
            <person name="Macchietto M."/>
            <person name="Macias-Munoz A."/>
            <person name="McGill C.J."/>
            <person name="Rodriguez I.M."/>
            <person name="Rodriguez B."/>
            <person name="Murad R."/>
            <person name="Mortazavi A."/>
        </authorList>
    </citation>
    <scope>NUCLEOTIDE SEQUENCE [LARGE SCALE GENOMIC DNA]</scope>
    <source>
        <strain evidence="1 2">ALL</strain>
    </source>
</reference>
<dbReference type="Proteomes" id="UP000298663">
    <property type="component" value="Chromosome X"/>
</dbReference>
<organism evidence="1 2">
    <name type="scientific">Steinernema carpocapsae</name>
    <name type="common">Entomopathogenic nematode</name>
    <dbReference type="NCBI Taxonomy" id="34508"/>
    <lineage>
        <taxon>Eukaryota</taxon>
        <taxon>Metazoa</taxon>
        <taxon>Ecdysozoa</taxon>
        <taxon>Nematoda</taxon>
        <taxon>Chromadorea</taxon>
        <taxon>Rhabditida</taxon>
        <taxon>Tylenchina</taxon>
        <taxon>Panagrolaimomorpha</taxon>
        <taxon>Strongyloidoidea</taxon>
        <taxon>Steinernematidae</taxon>
        <taxon>Steinernema</taxon>
    </lineage>
</organism>
<sequence>MDQLKADFCLRVATLYRSRSSIPVFADGNWQQGFERAEKISKVTSLIITAGKYVHIQAKCRGTTVDVSDQNYLHLFTKDHQIFRVEVNLNDSDERQDRCRYEDILRHLQPFMNVYELYVKLQGFGSRAIFSYLSPILNQLPKGSYRSMTMDYCGLPASCFMRHVYNNSQLFYLNLDSGWPASFIQSTEIAIRTHPLRHIYLAGSSELAIGIETFTNLMIRLSDDEDERPYRCSLFCSGSHSSLKHLFTQYQRKVSKKSMVSHKKISWRMKGDKIVECYI</sequence>
<dbReference type="AlphaFoldDB" id="A0A4V6I715"/>
<name>A0A4V6I715_STECR</name>
<accession>A0A4V6I715</accession>
<dbReference type="EMBL" id="AZBU02000001">
    <property type="protein sequence ID" value="TMS32413.1"/>
    <property type="molecule type" value="Genomic_DNA"/>
</dbReference>
<comment type="caution">
    <text evidence="1">The sequence shown here is derived from an EMBL/GenBank/DDBJ whole genome shotgun (WGS) entry which is preliminary data.</text>
</comment>
<evidence type="ECO:0000313" key="2">
    <source>
        <dbReference type="Proteomes" id="UP000298663"/>
    </source>
</evidence>
<proteinExistence type="predicted"/>
<dbReference type="EMBL" id="CM016762">
    <property type="protein sequence ID" value="TMS32413.1"/>
    <property type="molecule type" value="Genomic_DNA"/>
</dbReference>
<keyword evidence="2" id="KW-1185">Reference proteome</keyword>
<protein>
    <submittedName>
        <fullName evidence="1">Uncharacterized protein</fullName>
    </submittedName>
</protein>
<reference evidence="1 2" key="1">
    <citation type="journal article" date="2015" name="Genome Biol.">
        <title>Comparative genomics of Steinernema reveals deeply conserved gene regulatory networks.</title>
        <authorList>
            <person name="Dillman A.R."/>
            <person name="Macchietto M."/>
            <person name="Porter C.F."/>
            <person name="Rogers A."/>
            <person name="Williams B."/>
            <person name="Antoshechkin I."/>
            <person name="Lee M.M."/>
            <person name="Goodwin Z."/>
            <person name="Lu X."/>
            <person name="Lewis E.E."/>
            <person name="Goodrich-Blair H."/>
            <person name="Stock S.P."/>
            <person name="Adams B.J."/>
            <person name="Sternberg P.W."/>
            <person name="Mortazavi A."/>
        </authorList>
    </citation>
    <scope>NUCLEOTIDE SEQUENCE [LARGE SCALE GENOMIC DNA]</scope>
    <source>
        <strain evidence="1 2">ALL</strain>
    </source>
</reference>